<keyword evidence="4" id="KW-0788">Thiol protease</keyword>
<comment type="similarity">
    <text evidence="1">Belongs to the peptidase C40 family.</text>
</comment>
<accession>A0A221SVU3</accession>
<proteinExistence type="inferred from homology"/>
<name>A0A221SVU3_9DEIO</name>
<dbReference type="Proteomes" id="UP000259030">
    <property type="component" value="Chromosome"/>
</dbReference>
<evidence type="ECO:0000256" key="3">
    <source>
        <dbReference type="ARBA" id="ARBA00022801"/>
    </source>
</evidence>
<evidence type="ECO:0000256" key="1">
    <source>
        <dbReference type="ARBA" id="ARBA00007074"/>
    </source>
</evidence>
<dbReference type="Gene3D" id="3.90.1720.10">
    <property type="entry name" value="endopeptidase domain like (from Nostoc punctiforme)"/>
    <property type="match status" value="1"/>
</dbReference>
<dbReference type="Pfam" id="PF18348">
    <property type="entry name" value="SH3_16"/>
    <property type="match status" value="1"/>
</dbReference>
<dbReference type="Pfam" id="PF00877">
    <property type="entry name" value="NLPC_P60"/>
    <property type="match status" value="1"/>
</dbReference>
<keyword evidence="2" id="KW-0645">Protease</keyword>
<dbReference type="InterPro" id="IPR041382">
    <property type="entry name" value="SH3_16"/>
</dbReference>
<dbReference type="GO" id="GO:0006508">
    <property type="term" value="P:proteolysis"/>
    <property type="evidence" value="ECO:0007669"/>
    <property type="project" value="UniProtKB-KW"/>
</dbReference>
<feature type="domain" description="NlpC/P60" evidence="5">
    <location>
        <begin position="177"/>
        <end position="295"/>
    </location>
</feature>
<dbReference type="GO" id="GO:0008234">
    <property type="term" value="F:cysteine-type peptidase activity"/>
    <property type="evidence" value="ECO:0007669"/>
    <property type="project" value="UniProtKB-KW"/>
</dbReference>
<dbReference type="InterPro" id="IPR051202">
    <property type="entry name" value="Peptidase_C40"/>
</dbReference>
<organism evidence="6 7">
    <name type="scientific">Deinococcus ficus</name>
    <dbReference type="NCBI Taxonomy" id="317577"/>
    <lineage>
        <taxon>Bacteria</taxon>
        <taxon>Thermotogati</taxon>
        <taxon>Deinococcota</taxon>
        <taxon>Deinococci</taxon>
        <taxon>Deinococcales</taxon>
        <taxon>Deinococcaceae</taxon>
        <taxon>Deinococcus</taxon>
    </lineage>
</organism>
<dbReference type="PANTHER" id="PTHR47053:SF1">
    <property type="entry name" value="MUREIN DD-ENDOPEPTIDASE MEPH-RELATED"/>
    <property type="match status" value="1"/>
</dbReference>
<keyword evidence="7" id="KW-1185">Reference proteome</keyword>
<dbReference type="Gene3D" id="2.30.30.40">
    <property type="entry name" value="SH3 Domains"/>
    <property type="match status" value="1"/>
</dbReference>
<dbReference type="InterPro" id="IPR000064">
    <property type="entry name" value="NLP_P60_dom"/>
</dbReference>
<dbReference type="PROSITE" id="PS51935">
    <property type="entry name" value="NLPC_P60"/>
    <property type="match status" value="1"/>
</dbReference>
<dbReference type="EMBL" id="CP021081">
    <property type="protein sequence ID" value="ASN80753.1"/>
    <property type="molecule type" value="Genomic_DNA"/>
</dbReference>
<dbReference type="SUPFAM" id="SSF54001">
    <property type="entry name" value="Cysteine proteinases"/>
    <property type="match status" value="1"/>
</dbReference>
<dbReference type="STRING" id="317577.GCA_000419625_02548"/>
<dbReference type="PANTHER" id="PTHR47053">
    <property type="entry name" value="MUREIN DD-ENDOPEPTIDASE MEPH-RELATED"/>
    <property type="match status" value="1"/>
</dbReference>
<dbReference type="AlphaFoldDB" id="A0A221SVU3"/>
<dbReference type="RefSeq" id="WP_051307659.1">
    <property type="nucleotide sequence ID" value="NZ_CP021081.1"/>
</dbReference>
<dbReference type="InterPro" id="IPR038765">
    <property type="entry name" value="Papain-like_cys_pep_sf"/>
</dbReference>
<keyword evidence="3" id="KW-0378">Hydrolase</keyword>
<gene>
    <name evidence="6" type="ORF">DFI_06835</name>
</gene>
<sequence length="299" mass="32182">MTAVNDATTPPLPDTLDRRVWAVDPDRRWAEAALQDQLSGEWTYVQPRPALAGAARVSLKARPDDMAAQVTEALPGEPMEILWDTGDGWQYVRTAHDRYLGWARAAALVAGDPGALQVTVLRGHAFAGPKVSRAILAELSHGARLTPGAGEGVTEDHRRWQPVVLPDGRDAWVQDVTLAPLTGTDPATFALRFLETPYVWGGRSAWGLDCSGLTQVVYAAAGRALPRDADQQQAALTSVDVPQAGDLAFFPGHVGLMLDGRRMIHANATHMRVTIETLGEGDYGARLAASCTGYGRWTS</sequence>
<reference evidence="6 7" key="1">
    <citation type="submission" date="2017-05" db="EMBL/GenBank/DDBJ databases">
        <title>The complete genome sequence of Deinococcus ficus isolated from the rhizosphere of the Ficus religiosa L. in Taiwan.</title>
        <authorList>
            <person name="Wu K.-M."/>
            <person name="Liao T.-L."/>
            <person name="Liu Y.-M."/>
            <person name="Young C.-C."/>
            <person name="Tsai S.-F."/>
        </authorList>
    </citation>
    <scope>NUCLEOTIDE SEQUENCE [LARGE SCALE GENOMIC DNA]</scope>
    <source>
        <strain evidence="6 7">CC-FR2-10</strain>
    </source>
</reference>
<protein>
    <submittedName>
        <fullName evidence="6">Peptidase</fullName>
    </submittedName>
</protein>
<evidence type="ECO:0000313" key="7">
    <source>
        <dbReference type="Proteomes" id="UP000259030"/>
    </source>
</evidence>
<evidence type="ECO:0000313" key="6">
    <source>
        <dbReference type="EMBL" id="ASN80753.1"/>
    </source>
</evidence>
<dbReference type="KEGG" id="dfc:DFI_06835"/>
<evidence type="ECO:0000259" key="5">
    <source>
        <dbReference type="PROSITE" id="PS51935"/>
    </source>
</evidence>
<evidence type="ECO:0000256" key="4">
    <source>
        <dbReference type="ARBA" id="ARBA00022807"/>
    </source>
</evidence>
<evidence type="ECO:0000256" key="2">
    <source>
        <dbReference type="ARBA" id="ARBA00022670"/>
    </source>
</evidence>